<dbReference type="PANTHER" id="PTHR43124">
    <property type="entry name" value="PURINE EFFLUX PUMP PBUE"/>
    <property type="match status" value="1"/>
</dbReference>
<sequence>MKKEFFLMTKKNLRLAVGILSMNLLLMGASAVGAAIAAIAKSFPTEPISKVQMLSTVPQLGQIIATFLFAWLTYHLTRKNVGMLAVAVVAVSGLLPVFFNSSLNLILACMIAMGFGLGLITNVVPVLLQEHFEGEQRATVMGWSVGFNNIGMMAMTAIGGVLGGSNWHNLFWIYIIAVIILVAVFFMVPQDIKTPRVVKTADDQEKKVGLWSTLAHLNGRIYIILGITLIMSLIMTMFMANESILLASKGQGTSYTAIITAIWEYRRHFNRVLT</sequence>
<dbReference type="PROSITE" id="PS50850">
    <property type="entry name" value="MFS"/>
    <property type="match status" value="1"/>
</dbReference>
<evidence type="ECO:0000259" key="8">
    <source>
        <dbReference type="PROSITE" id="PS50850"/>
    </source>
</evidence>
<evidence type="ECO:0000313" key="9">
    <source>
        <dbReference type="EMBL" id="KRN27566.1"/>
    </source>
</evidence>
<feature type="domain" description="Major facilitator superfamily (MFS) profile" evidence="8">
    <location>
        <begin position="14"/>
        <end position="274"/>
    </location>
</feature>
<keyword evidence="2" id="KW-0813">Transport</keyword>
<keyword evidence="3" id="KW-1003">Cell membrane</keyword>
<dbReference type="PATRIC" id="fig|81857.3.peg.2063"/>
<dbReference type="STRING" id="81857.IV38_GL002021"/>
<dbReference type="EMBL" id="JQAT01000007">
    <property type="protein sequence ID" value="KRN27566.1"/>
    <property type="molecule type" value="Genomic_DNA"/>
</dbReference>
<keyword evidence="6 7" id="KW-0472">Membrane</keyword>
<evidence type="ECO:0000256" key="6">
    <source>
        <dbReference type="ARBA" id="ARBA00023136"/>
    </source>
</evidence>
<keyword evidence="5 7" id="KW-1133">Transmembrane helix</keyword>
<feature type="transmembrane region" description="Helical" evidence="7">
    <location>
        <begin position="105"/>
        <end position="128"/>
    </location>
</feature>
<proteinExistence type="predicted"/>
<dbReference type="Pfam" id="PF07690">
    <property type="entry name" value="MFS_1"/>
    <property type="match status" value="1"/>
</dbReference>
<evidence type="ECO:0000256" key="4">
    <source>
        <dbReference type="ARBA" id="ARBA00022692"/>
    </source>
</evidence>
<dbReference type="InterPro" id="IPR050189">
    <property type="entry name" value="MFS_Efflux_Transporters"/>
</dbReference>
<feature type="transmembrane region" description="Helical" evidence="7">
    <location>
        <begin position="221"/>
        <end position="240"/>
    </location>
</feature>
<dbReference type="InterPro" id="IPR011701">
    <property type="entry name" value="MFS"/>
</dbReference>
<dbReference type="EMBL" id="JQAZ01000008">
    <property type="protein sequence ID" value="KRN30161.1"/>
    <property type="molecule type" value="Genomic_DNA"/>
</dbReference>
<dbReference type="SUPFAM" id="SSF103473">
    <property type="entry name" value="MFS general substrate transporter"/>
    <property type="match status" value="1"/>
</dbReference>
<comment type="caution">
    <text evidence="10">The sequence shown here is derived from an EMBL/GenBank/DDBJ whole genome shotgun (WGS) entry which is preliminary data.</text>
</comment>
<gene>
    <name evidence="9" type="ORF">IV38_GL002021</name>
    <name evidence="10" type="ORF">IV40_GL002007</name>
</gene>
<keyword evidence="4 7" id="KW-0812">Transmembrane</keyword>
<dbReference type="GO" id="GO:0005886">
    <property type="term" value="C:plasma membrane"/>
    <property type="evidence" value="ECO:0007669"/>
    <property type="project" value="UniProtKB-SubCell"/>
</dbReference>
<evidence type="ECO:0000256" key="7">
    <source>
        <dbReference type="SAM" id="Phobius"/>
    </source>
</evidence>
<evidence type="ECO:0000256" key="3">
    <source>
        <dbReference type="ARBA" id="ARBA00022475"/>
    </source>
</evidence>
<dbReference type="AlphaFoldDB" id="A0A0R2FNR7"/>
<dbReference type="GO" id="GO:0022857">
    <property type="term" value="F:transmembrane transporter activity"/>
    <property type="evidence" value="ECO:0007669"/>
    <property type="project" value="InterPro"/>
</dbReference>
<reference evidence="11 12" key="1">
    <citation type="journal article" date="2015" name="Genome Announc.">
        <title>Expanding the biotechnology potential of lactobacilli through comparative genomics of 213 strains and associated genera.</title>
        <authorList>
            <person name="Sun Z."/>
            <person name="Harris H.M."/>
            <person name="McCann A."/>
            <person name="Guo C."/>
            <person name="Argimon S."/>
            <person name="Zhang W."/>
            <person name="Yang X."/>
            <person name="Jeffery I.B."/>
            <person name="Cooney J.C."/>
            <person name="Kagawa T.F."/>
            <person name="Liu W."/>
            <person name="Song Y."/>
            <person name="Salvetti E."/>
            <person name="Wrobel A."/>
            <person name="Rasinkangas P."/>
            <person name="Parkhill J."/>
            <person name="Rea M.C."/>
            <person name="O'Sullivan O."/>
            <person name="Ritari J."/>
            <person name="Douillard F.P."/>
            <person name="Paul Ross R."/>
            <person name="Yang R."/>
            <person name="Briner A.E."/>
            <person name="Felis G.E."/>
            <person name="de Vos W.M."/>
            <person name="Barrangou R."/>
            <person name="Klaenhammer T.R."/>
            <person name="Caufield P.W."/>
            <person name="Cui Y."/>
            <person name="Zhang H."/>
            <person name="O'Toole P.W."/>
        </authorList>
    </citation>
    <scope>NUCLEOTIDE SEQUENCE [LARGE SCALE GENOMIC DNA]</scope>
    <source>
        <strain evidence="9 12">ATCC BAA-66</strain>
        <strain evidence="10 11">DSM 13344</strain>
    </source>
</reference>
<evidence type="ECO:0000313" key="12">
    <source>
        <dbReference type="Proteomes" id="UP000051751"/>
    </source>
</evidence>
<dbReference type="Gene3D" id="1.20.1250.20">
    <property type="entry name" value="MFS general substrate transporter like domains"/>
    <property type="match status" value="1"/>
</dbReference>
<feature type="transmembrane region" description="Helical" evidence="7">
    <location>
        <begin position="81"/>
        <end position="99"/>
    </location>
</feature>
<name>A0A0R2FNR7_9LACO</name>
<dbReference type="InterPro" id="IPR036259">
    <property type="entry name" value="MFS_trans_sf"/>
</dbReference>
<feature type="transmembrane region" description="Helical" evidence="7">
    <location>
        <begin position="170"/>
        <end position="188"/>
    </location>
</feature>
<keyword evidence="11" id="KW-1185">Reference proteome</keyword>
<evidence type="ECO:0000313" key="11">
    <source>
        <dbReference type="Proteomes" id="UP000051645"/>
    </source>
</evidence>
<organism evidence="10 11">
    <name type="scientific">Lactobacillus selangorensis</name>
    <dbReference type="NCBI Taxonomy" id="81857"/>
    <lineage>
        <taxon>Bacteria</taxon>
        <taxon>Bacillati</taxon>
        <taxon>Bacillota</taxon>
        <taxon>Bacilli</taxon>
        <taxon>Lactobacillales</taxon>
        <taxon>Lactobacillaceae</taxon>
        <taxon>Lactobacillus</taxon>
    </lineage>
</organism>
<dbReference type="InterPro" id="IPR020846">
    <property type="entry name" value="MFS_dom"/>
</dbReference>
<dbReference type="Proteomes" id="UP000051645">
    <property type="component" value="Unassembled WGS sequence"/>
</dbReference>
<dbReference type="PANTHER" id="PTHR43124:SF3">
    <property type="entry name" value="CHLORAMPHENICOL EFFLUX PUMP RV0191"/>
    <property type="match status" value="1"/>
</dbReference>
<evidence type="ECO:0000256" key="5">
    <source>
        <dbReference type="ARBA" id="ARBA00022989"/>
    </source>
</evidence>
<evidence type="ECO:0000313" key="10">
    <source>
        <dbReference type="EMBL" id="KRN30161.1"/>
    </source>
</evidence>
<feature type="transmembrane region" description="Helical" evidence="7">
    <location>
        <begin position="53"/>
        <end position="74"/>
    </location>
</feature>
<dbReference type="Proteomes" id="UP000051751">
    <property type="component" value="Unassembled WGS sequence"/>
</dbReference>
<protein>
    <recommendedName>
        <fullName evidence="8">Major facilitator superfamily (MFS) profile domain-containing protein</fullName>
    </recommendedName>
</protein>
<evidence type="ECO:0000256" key="1">
    <source>
        <dbReference type="ARBA" id="ARBA00004651"/>
    </source>
</evidence>
<evidence type="ECO:0000256" key="2">
    <source>
        <dbReference type="ARBA" id="ARBA00022448"/>
    </source>
</evidence>
<comment type="subcellular location">
    <subcellularLocation>
        <location evidence="1">Cell membrane</location>
        <topology evidence="1">Multi-pass membrane protein</topology>
    </subcellularLocation>
</comment>
<accession>A0A0R2FNR7</accession>
<feature type="transmembrane region" description="Helical" evidence="7">
    <location>
        <begin position="140"/>
        <end position="164"/>
    </location>
</feature>